<dbReference type="OrthoDB" id="4649185at2"/>
<keyword evidence="2" id="KW-1185">Reference proteome</keyword>
<evidence type="ECO:0000313" key="2">
    <source>
        <dbReference type="Proteomes" id="UP000179636"/>
    </source>
</evidence>
<evidence type="ECO:0000313" key="1">
    <source>
        <dbReference type="EMBL" id="OHT97147.1"/>
    </source>
</evidence>
<dbReference type="Proteomes" id="UP000179636">
    <property type="component" value="Unassembled WGS sequence"/>
</dbReference>
<dbReference type="EMBL" id="MLHV01000016">
    <property type="protein sequence ID" value="OHT97147.1"/>
    <property type="molecule type" value="Genomic_DNA"/>
</dbReference>
<accession>A0A1S1K200</accession>
<comment type="caution">
    <text evidence="1">The sequence shown here is derived from an EMBL/GenBank/DDBJ whole genome shotgun (WGS) entry which is preliminary data.</text>
</comment>
<organism evidence="1 2">
    <name type="scientific">Mycobacterium syngnathidarum</name>
    <dbReference type="NCBI Taxonomy" id="1908205"/>
    <lineage>
        <taxon>Bacteria</taxon>
        <taxon>Bacillati</taxon>
        <taxon>Actinomycetota</taxon>
        <taxon>Actinomycetes</taxon>
        <taxon>Mycobacteriales</taxon>
        <taxon>Mycobacteriaceae</taxon>
        <taxon>Mycobacterium</taxon>
    </lineage>
</organism>
<dbReference type="InterPro" id="IPR027417">
    <property type="entry name" value="P-loop_NTPase"/>
</dbReference>
<name>A0A1S1K200_9MYCO</name>
<proteinExistence type="predicted"/>
<protein>
    <submittedName>
        <fullName evidence="1">Uncharacterized protein</fullName>
    </submittedName>
</protein>
<gene>
    <name evidence="1" type="ORF">BKG61_18015</name>
</gene>
<dbReference type="RefSeq" id="WP_070945700.1">
    <property type="nucleotide sequence ID" value="NZ_MLHV01000016.1"/>
</dbReference>
<sequence>MSGVDAAGGFAYQHAQAIQLALGLAQDASWGRIRVEAENDVIDAEVWSVSDELVGGFQYKRRNDKDTWGQQELIDELADWSDLAQQHPAARYRFVTDGRLGPTGRKVRDALQEAAGGDMRAITSLMAEKAKRPVDMEPMTRAAITVDEATYPMLIGRAEQQAKSLLVNVTGASETDERSRWVVLELLNAVTERSGRSDPDKRVITRDEVLQLLSTPQEHIPSKAWDDDLKAAFHASVLAQIDDESVVLKCRIDPLSASDASTRNPEPKLLEDWIDSRGVCLLGGASGSGKSTALLAAQHRAAQCGKTVIVAHAENYIPGRLSALIASGMNLHGYIGAHPAVGTAALADSDVTIAIDGVSEIPHTDRQELENELRQFLGANPRATMVLAGRETTTMRSVLNRSTPSTDLLVMPLSEDEQQRFVEFYYKCGSELARALVREANHKLLDVAKNPLMLILGIRAILLQGDTANAARVFETVIRSIADDCGYTDASVYEVGLGMAYSRLLDDERRYCNTLVWGKILNDVAKELATAGYSVSGPALREYGSETGLVRVAQNDSVRPVHDSFADFLSAAAASNSMANFPVHLGEQDRSRARFLAQLSGVDSGLAESLSRYLPMTAVNVALLEERTPEECWHAETQRYVDEFLPAFEPRPKVAYWVDTAGRRVVTVDGSFEGWWESSGPNGANNMSGWTFPLVLGQGPLFVAVQIWRRYLDKLLTPPALSGVAAPHRLDESIEILGNHADLLHARISELVSLIGISGPEADSLNELADTTLQFMLSDSESITDERERSVWFRDSPIPMDEDQVLIGSNPTDETWTSWGRVDSFVSTGPHQSAAREIRAAINRAVGRTWL</sequence>
<dbReference type="AlphaFoldDB" id="A0A1S1K200"/>
<reference evidence="1 2" key="1">
    <citation type="submission" date="2016-10" db="EMBL/GenBank/DDBJ databases">
        <title>Evaluation of Human, Animal and Environmental Mycobacterium chelonae Isolates by Core Genome Phylogenomic Analysis, Targeted Gene Comparison, and Anti-microbial Susceptibility Patterns: A Tale of Mistaken Identities.</title>
        <authorList>
            <person name="Fogelson S.B."/>
            <person name="Camus A.C."/>
            <person name="Lorenz W."/>
            <person name="Vasireddy R."/>
            <person name="Vasireddy S."/>
            <person name="Smith T."/>
            <person name="Brown-Elliott B.A."/>
            <person name="Wallace R.J.Jr."/>
            <person name="Hasan N.A."/>
            <person name="Reischl U."/>
            <person name="Sanchez S."/>
        </authorList>
    </citation>
    <scope>NUCLEOTIDE SEQUENCE [LARGE SCALE GENOMIC DNA]</scope>
    <source>
        <strain evidence="1 2">24999</strain>
    </source>
</reference>
<dbReference type="SUPFAM" id="SSF52540">
    <property type="entry name" value="P-loop containing nucleoside triphosphate hydrolases"/>
    <property type="match status" value="1"/>
</dbReference>